<dbReference type="GO" id="GO:0003824">
    <property type="term" value="F:catalytic activity"/>
    <property type="evidence" value="ECO:0007669"/>
    <property type="project" value="InterPro"/>
</dbReference>
<keyword evidence="4" id="KW-0408">Iron</keyword>
<dbReference type="AlphaFoldDB" id="A0A369BMY9"/>
<name>A0A369BMY9_9GAMM</name>
<evidence type="ECO:0000313" key="8">
    <source>
        <dbReference type="Proteomes" id="UP000252707"/>
    </source>
</evidence>
<dbReference type="RefSeq" id="WP_114281374.1">
    <property type="nucleotide sequence ID" value="NZ_QPJY01000020.1"/>
</dbReference>
<evidence type="ECO:0000256" key="1">
    <source>
        <dbReference type="ARBA" id="ARBA00001966"/>
    </source>
</evidence>
<sequence length="355" mass="39933">MSLDVPVGDISPHSFGLLMTRQCPAQCDHCVMHSTPKTLETVDVVTAENYIEAAARIGHGSRAFREKGKLPSIAFSGGDPYVQPELFKHLIRHATRMGLRSEGATSGFWGRGRRRCFTYLEELKDCGLHHVGLSWDDMHAPYVAAEAIRNIIDAVIHLDMKLTINVLQYRGSTITVENFWEYLGVSPEQAAAYERSPSILRVRENHYCEVGRGKQHGDVVLDPRRHYTEMDRCDFAIQSPVMDWNGDFFCCCGFSNYDFHESLEESPLKLGNFNGLGVDGMVEVYEAMKHDLLFLLLYLVGPAGFLREILKDNPGLSSRTQYCGQCDVCNELWGNADLLEHAPATLERLARQMGI</sequence>
<evidence type="ECO:0000313" key="7">
    <source>
        <dbReference type="EMBL" id="RCX21966.1"/>
    </source>
</evidence>
<dbReference type="InterPro" id="IPR013785">
    <property type="entry name" value="Aldolase_TIM"/>
</dbReference>
<reference evidence="7 8" key="1">
    <citation type="submission" date="2018-07" db="EMBL/GenBank/DDBJ databases">
        <title>Genomic Encyclopedia of Type Strains, Phase IV (KMG-IV): sequencing the most valuable type-strain genomes for metagenomic binning, comparative biology and taxonomic classification.</title>
        <authorList>
            <person name="Goeker M."/>
        </authorList>
    </citation>
    <scope>NUCLEOTIDE SEQUENCE [LARGE SCALE GENOMIC DNA]</scope>
    <source>
        <strain evidence="7 8">DSM 26407</strain>
    </source>
</reference>
<dbReference type="InterPro" id="IPR058240">
    <property type="entry name" value="rSAM_sf"/>
</dbReference>
<keyword evidence="2" id="KW-0949">S-adenosyl-L-methionine</keyword>
<feature type="domain" description="Radical SAM core" evidence="6">
    <location>
        <begin position="19"/>
        <end position="139"/>
    </location>
</feature>
<proteinExistence type="predicted"/>
<dbReference type="SFLD" id="SFLDS00029">
    <property type="entry name" value="Radical_SAM"/>
    <property type="match status" value="1"/>
</dbReference>
<dbReference type="Proteomes" id="UP000252707">
    <property type="component" value="Unassembled WGS sequence"/>
</dbReference>
<keyword evidence="8" id="KW-1185">Reference proteome</keyword>
<dbReference type="GO" id="GO:0051536">
    <property type="term" value="F:iron-sulfur cluster binding"/>
    <property type="evidence" value="ECO:0007669"/>
    <property type="project" value="UniProtKB-KW"/>
</dbReference>
<dbReference type="GO" id="GO:0046872">
    <property type="term" value="F:metal ion binding"/>
    <property type="evidence" value="ECO:0007669"/>
    <property type="project" value="UniProtKB-KW"/>
</dbReference>
<evidence type="ECO:0000256" key="5">
    <source>
        <dbReference type="ARBA" id="ARBA00023014"/>
    </source>
</evidence>
<evidence type="ECO:0000259" key="6">
    <source>
        <dbReference type="Pfam" id="PF04055"/>
    </source>
</evidence>
<comment type="cofactor">
    <cofactor evidence="1">
        <name>[4Fe-4S] cluster</name>
        <dbReference type="ChEBI" id="CHEBI:49883"/>
    </cofactor>
</comment>
<dbReference type="PANTHER" id="PTHR11228">
    <property type="entry name" value="RADICAL SAM DOMAIN PROTEIN"/>
    <property type="match status" value="1"/>
</dbReference>
<dbReference type="EMBL" id="QPJY01000020">
    <property type="protein sequence ID" value="RCX21966.1"/>
    <property type="molecule type" value="Genomic_DNA"/>
</dbReference>
<evidence type="ECO:0000256" key="3">
    <source>
        <dbReference type="ARBA" id="ARBA00022723"/>
    </source>
</evidence>
<dbReference type="OrthoDB" id="9810775at2"/>
<dbReference type="Gene3D" id="3.20.20.70">
    <property type="entry name" value="Aldolase class I"/>
    <property type="match status" value="1"/>
</dbReference>
<dbReference type="InterPro" id="IPR007197">
    <property type="entry name" value="rSAM"/>
</dbReference>
<protein>
    <submittedName>
        <fullName evidence="7">MoaA/NifB/PqqE/SkfB family radical SAM enzyme</fullName>
    </submittedName>
</protein>
<dbReference type="CDD" id="cd01335">
    <property type="entry name" value="Radical_SAM"/>
    <property type="match status" value="1"/>
</dbReference>
<dbReference type="InterPro" id="IPR050377">
    <property type="entry name" value="Radical_SAM_PqqE_MftC-like"/>
</dbReference>
<evidence type="ECO:0000256" key="4">
    <source>
        <dbReference type="ARBA" id="ARBA00023004"/>
    </source>
</evidence>
<keyword evidence="3" id="KW-0479">Metal-binding</keyword>
<evidence type="ECO:0000256" key="2">
    <source>
        <dbReference type="ARBA" id="ARBA00022691"/>
    </source>
</evidence>
<keyword evidence="5" id="KW-0411">Iron-sulfur</keyword>
<accession>A0A369BMY9</accession>
<organism evidence="7 8">
    <name type="scientific">Thioalbus denitrificans</name>
    <dbReference type="NCBI Taxonomy" id="547122"/>
    <lineage>
        <taxon>Bacteria</taxon>
        <taxon>Pseudomonadati</taxon>
        <taxon>Pseudomonadota</taxon>
        <taxon>Gammaproteobacteria</taxon>
        <taxon>Chromatiales</taxon>
        <taxon>Ectothiorhodospiraceae</taxon>
        <taxon>Thioalbus</taxon>
    </lineage>
</organism>
<dbReference type="PANTHER" id="PTHR11228:SF34">
    <property type="entry name" value="TUNGSTEN-CONTAINING ALDEHYDE FERREDOXIN OXIDOREDUCTASE COFACTOR MODIFYING PROTEIN"/>
    <property type="match status" value="1"/>
</dbReference>
<dbReference type="SUPFAM" id="SSF102114">
    <property type="entry name" value="Radical SAM enzymes"/>
    <property type="match status" value="1"/>
</dbReference>
<comment type="caution">
    <text evidence="7">The sequence shown here is derived from an EMBL/GenBank/DDBJ whole genome shotgun (WGS) entry which is preliminary data.</text>
</comment>
<gene>
    <name evidence="7" type="ORF">DFQ59_1207</name>
</gene>
<dbReference type="Pfam" id="PF04055">
    <property type="entry name" value="Radical_SAM"/>
    <property type="match status" value="1"/>
</dbReference>